<dbReference type="AlphaFoldDB" id="A0A4V3CIQ7"/>
<dbReference type="RefSeq" id="WP_133605071.1">
    <property type="nucleotide sequence ID" value="NZ_JAUFPJ010000003.1"/>
</dbReference>
<dbReference type="Pfam" id="PF00542">
    <property type="entry name" value="Ribosomal_L12"/>
    <property type="match status" value="1"/>
</dbReference>
<organism evidence="7 8">
    <name type="scientific">Roseateles asaccharophilus</name>
    <dbReference type="NCBI Taxonomy" id="582607"/>
    <lineage>
        <taxon>Bacteria</taxon>
        <taxon>Pseudomonadati</taxon>
        <taxon>Pseudomonadota</taxon>
        <taxon>Betaproteobacteria</taxon>
        <taxon>Burkholderiales</taxon>
        <taxon>Sphaerotilaceae</taxon>
        <taxon>Roseateles</taxon>
    </lineage>
</organism>
<dbReference type="InterPro" id="IPR000206">
    <property type="entry name" value="Ribosomal_bL12"/>
</dbReference>
<dbReference type="Pfam" id="PF16320">
    <property type="entry name" value="Ribosomal_L12_N"/>
    <property type="match status" value="1"/>
</dbReference>
<dbReference type="CDD" id="cd00387">
    <property type="entry name" value="Ribosomal_L7_L12"/>
    <property type="match status" value="1"/>
</dbReference>
<feature type="domain" description="Large ribosomal subunit protein bL12 C-terminal" evidence="5">
    <location>
        <begin position="60"/>
        <end position="126"/>
    </location>
</feature>
<dbReference type="GO" id="GO:0003729">
    <property type="term" value="F:mRNA binding"/>
    <property type="evidence" value="ECO:0007669"/>
    <property type="project" value="TreeGrafter"/>
</dbReference>
<dbReference type="PANTHER" id="PTHR45987">
    <property type="entry name" value="39S RIBOSOMAL PROTEIN L12"/>
    <property type="match status" value="1"/>
</dbReference>
<evidence type="ECO:0000256" key="3">
    <source>
        <dbReference type="ARBA" id="ARBA00023274"/>
    </source>
</evidence>
<dbReference type="InterPro" id="IPR008932">
    <property type="entry name" value="Ribosomal_bL12_oligo"/>
</dbReference>
<dbReference type="SUPFAM" id="SSF48300">
    <property type="entry name" value="Ribosomal protein L7/12, oligomerisation (N-terminal) domain"/>
    <property type="match status" value="1"/>
</dbReference>
<dbReference type="Proteomes" id="UP000295357">
    <property type="component" value="Unassembled WGS sequence"/>
</dbReference>
<dbReference type="Gene3D" id="3.30.1390.10">
    <property type="match status" value="1"/>
</dbReference>
<keyword evidence="3 4" id="KW-0687">Ribonucleoprotein</keyword>
<dbReference type="GO" id="GO:0022625">
    <property type="term" value="C:cytosolic large ribosomal subunit"/>
    <property type="evidence" value="ECO:0007669"/>
    <property type="project" value="TreeGrafter"/>
</dbReference>
<sequence length="126" mass="12682">MAFDKDAFLAALDSMTVLELNDLVKAIEEKFGVSAASMAAPAAGGAAAGGAAAAEEKTEFTVVLAEAGANKVGVIKAVREITGLGLKEAKDLVDGAPKPVKEGIAKADAEAAKKKLEEAGAKVELK</sequence>
<evidence type="ECO:0000256" key="4">
    <source>
        <dbReference type="HAMAP-Rule" id="MF_00368"/>
    </source>
</evidence>
<dbReference type="PANTHER" id="PTHR45987:SF4">
    <property type="entry name" value="LARGE RIBOSOMAL SUBUNIT PROTEIN BL12M"/>
    <property type="match status" value="1"/>
</dbReference>
<gene>
    <name evidence="4" type="primary">rplL</name>
    <name evidence="7" type="ORF">DFR39_109139</name>
</gene>
<dbReference type="EMBL" id="SNXE01000009">
    <property type="protein sequence ID" value="TDP06464.1"/>
    <property type="molecule type" value="Genomic_DNA"/>
</dbReference>
<dbReference type="Gene3D" id="1.20.5.710">
    <property type="entry name" value="Single helix bin"/>
    <property type="match status" value="1"/>
</dbReference>
<dbReference type="GO" id="GO:0003735">
    <property type="term" value="F:structural constituent of ribosome"/>
    <property type="evidence" value="ECO:0007669"/>
    <property type="project" value="InterPro"/>
</dbReference>
<comment type="subunit">
    <text evidence="4">Homodimer. Part of the ribosomal stalk of the 50S ribosomal subunit. Forms a multimeric L10(L12)X complex, where L10 forms an elongated spine to which 2 to 4 L12 dimers bind in a sequential fashion. Binds GTP-bound translation factors.</text>
</comment>
<proteinExistence type="inferred from homology"/>
<evidence type="ECO:0000313" key="7">
    <source>
        <dbReference type="EMBL" id="TDP06464.1"/>
    </source>
</evidence>
<accession>A0A4V3CIQ7</accession>
<dbReference type="InterPro" id="IPR014719">
    <property type="entry name" value="Ribosomal_bL12_C/ClpS-like"/>
</dbReference>
<comment type="function">
    <text evidence="4">Forms part of the ribosomal stalk which helps the ribosome interact with GTP-bound translation factors. Is thus essential for accurate translation.</text>
</comment>
<dbReference type="HAMAP" id="MF_00368">
    <property type="entry name" value="Ribosomal_bL12"/>
    <property type="match status" value="1"/>
</dbReference>
<evidence type="ECO:0000313" key="8">
    <source>
        <dbReference type="Proteomes" id="UP000295357"/>
    </source>
</evidence>
<evidence type="ECO:0000259" key="5">
    <source>
        <dbReference type="Pfam" id="PF00542"/>
    </source>
</evidence>
<comment type="similarity">
    <text evidence="1 4">Belongs to the bacterial ribosomal protein bL12 family.</text>
</comment>
<dbReference type="InterPro" id="IPR036235">
    <property type="entry name" value="Ribosomal_bL12_oligo_N_sf"/>
</dbReference>
<dbReference type="InterPro" id="IPR013823">
    <property type="entry name" value="Ribosomal_bL12_C"/>
</dbReference>
<keyword evidence="2 4" id="KW-0689">Ribosomal protein</keyword>
<name>A0A4V3CIQ7_9BURK</name>
<keyword evidence="8" id="KW-1185">Reference proteome</keyword>
<dbReference type="SUPFAM" id="SSF54736">
    <property type="entry name" value="ClpS-like"/>
    <property type="match status" value="1"/>
</dbReference>
<dbReference type="OrthoDB" id="9811748at2"/>
<protein>
    <recommendedName>
        <fullName evidence="4">Large ribosomal subunit protein bL12</fullName>
    </recommendedName>
</protein>
<dbReference type="GO" id="GO:0006412">
    <property type="term" value="P:translation"/>
    <property type="evidence" value="ECO:0007669"/>
    <property type="project" value="UniProtKB-UniRule"/>
</dbReference>
<evidence type="ECO:0000256" key="1">
    <source>
        <dbReference type="ARBA" id="ARBA00007197"/>
    </source>
</evidence>
<dbReference type="FunFam" id="3.30.1390.10:FF:000001">
    <property type="entry name" value="50S ribosomal protein L7/L12"/>
    <property type="match status" value="1"/>
</dbReference>
<evidence type="ECO:0000259" key="6">
    <source>
        <dbReference type="Pfam" id="PF16320"/>
    </source>
</evidence>
<dbReference type="NCBIfam" id="TIGR00855">
    <property type="entry name" value="L12"/>
    <property type="match status" value="1"/>
</dbReference>
<feature type="domain" description="Large ribosomal subunit protein bL12 oligomerization" evidence="6">
    <location>
        <begin position="5"/>
        <end position="52"/>
    </location>
</feature>
<reference evidence="7 8" key="1">
    <citation type="submission" date="2019-03" db="EMBL/GenBank/DDBJ databases">
        <title>Genomic Encyclopedia of Type Strains, Phase IV (KMG-IV): sequencing the most valuable type-strain genomes for metagenomic binning, comparative biology and taxonomic classification.</title>
        <authorList>
            <person name="Goeker M."/>
        </authorList>
    </citation>
    <scope>NUCLEOTIDE SEQUENCE [LARGE SCALE GENOMIC DNA]</scope>
    <source>
        <strain evidence="7 8">DSM 25082</strain>
    </source>
</reference>
<evidence type="ECO:0000256" key="2">
    <source>
        <dbReference type="ARBA" id="ARBA00022980"/>
    </source>
</evidence>
<comment type="caution">
    <text evidence="7">The sequence shown here is derived from an EMBL/GenBank/DDBJ whole genome shotgun (WGS) entry which is preliminary data.</text>
</comment>